<organism evidence="3 4">
    <name type="scientific">Ditylenchus dipsaci</name>
    <dbReference type="NCBI Taxonomy" id="166011"/>
    <lineage>
        <taxon>Eukaryota</taxon>
        <taxon>Metazoa</taxon>
        <taxon>Ecdysozoa</taxon>
        <taxon>Nematoda</taxon>
        <taxon>Chromadorea</taxon>
        <taxon>Rhabditida</taxon>
        <taxon>Tylenchina</taxon>
        <taxon>Tylenchomorpha</taxon>
        <taxon>Sphaerularioidea</taxon>
        <taxon>Anguinidae</taxon>
        <taxon>Anguininae</taxon>
        <taxon>Ditylenchus</taxon>
    </lineage>
</organism>
<evidence type="ECO:0000256" key="2">
    <source>
        <dbReference type="SAM" id="MobiDB-lite"/>
    </source>
</evidence>
<feature type="region of interest" description="Disordered" evidence="2">
    <location>
        <begin position="1"/>
        <end position="21"/>
    </location>
</feature>
<accession>A0A915DIZ2</accession>
<reference evidence="4" key="1">
    <citation type="submission" date="2022-11" db="UniProtKB">
        <authorList>
            <consortium name="WormBaseParasite"/>
        </authorList>
    </citation>
    <scope>IDENTIFICATION</scope>
</reference>
<evidence type="ECO:0000256" key="1">
    <source>
        <dbReference type="SAM" id="Coils"/>
    </source>
</evidence>
<dbReference type="Gene3D" id="1.20.5.1700">
    <property type="match status" value="1"/>
</dbReference>
<keyword evidence="1" id="KW-0175">Coiled coil</keyword>
<proteinExistence type="predicted"/>
<evidence type="ECO:0000313" key="3">
    <source>
        <dbReference type="Proteomes" id="UP000887574"/>
    </source>
</evidence>
<name>A0A915DIZ2_9BILA</name>
<sequence>MSKVRGSPQIYGSSTSENTTMISTEELHKLRMQNSDFLKKSKDAEEFIEEKENEINVLEKQLKNLLEETTSKIAALNSQVNSLTSDLNSEKSSSEILSRKLQTCEEELKAERDKSLGGPLNETALFNAETKVEQVQAQMIAMKEECSELVNHNHELLENIHKLESTLEEKNSEIESLRNQNSQLRMDLNASKEEVMVLTGEMHAIKADPKMASQGNSLFGEVIDGREKQEKEMLLLHQEKQKLKIALDNTLKLLHEQTKQENIPFDKNALTGPTLAAFKIARDELTRCQREKTY</sequence>
<dbReference type="AlphaFoldDB" id="A0A915DIZ2"/>
<dbReference type="WBParaSite" id="jg19959">
    <property type="protein sequence ID" value="jg19959"/>
    <property type="gene ID" value="jg19959"/>
</dbReference>
<keyword evidence="3" id="KW-1185">Reference proteome</keyword>
<dbReference type="Proteomes" id="UP000887574">
    <property type="component" value="Unplaced"/>
</dbReference>
<protein>
    <submittedName>
        <fullName evidence="4">Uncharacterized protein</fullName>
    </submittedName>
</protein>
<evidence type="ECO:0000313" key="4">
    <source>
        <dbReference type="WBParaSite" id="jg19959"/>
    </source>
</evidence>
<feature type="coiled-coil region" evidence="1">
    <location>
        <begin position="41"/>
        <end position="194"/>
    </location>
</feature>
<feature type="compositionally biased region" description="Polar residues" evidence="2">
    <location>
        <begin position="10"/>
        <end position="21"/>
    </location>
</feature>